<evidence type="ECO:0000313" key="1">
    <source>
        <dbReference type="EMBL" id="MFG6468376.1"/>
    </source>
</evidence>
<dbReference type="Gene3D" id="3.40.50.300">
    <property type="entry name" value="P-loop containing nucleotide triphosphate hydrolases"/>
    <property type="match status" value="1"/>
</dbReference>
<dbReference type="GO" id="GO:0005524">
    <property type="term" value="F:ATP binding"/>
    <property type="evidence" value="ECO:0007669"/>
    <property type="project" value="UniProtKB-KW"/>
</dbReference>
<keyword evidence="2" id="KW-1185">Reference proteome</keyword>
<dbReference type="Proteomes" id="UP001606303">
    <property type="component" value="Unassembled WGS sequence"/>
</dbReference>
<name>A0ABW7H2D0_9BURK</name>
<evidence type="ECO:0000313" key="2">
    <source>
        <dbReference type="Proteomes" id="UP001606303"/>
    </source>
</evidence>
<reference evidence="1 2" key="1">
    <citation type="submission" date="2024-08" db="EMBL/GenBank/DDBJ databases">
        <authorList>
            <person name="Lu H."/>
        </authorList>
    </citation>
    <scope>NUCLEOTIDE SEQUENCE [LARGE SCALE GENOMIC DNA]</scope>
    <source>
        <strain evidence="1 2">BYS87W</strain>
    </source>
</reference>
<dbReference type="InterPro" id="IPR027417">
    <property type="entry name" value="P-loop_NTPase"/>
</dbReference>
<comment type="caution">
    <text evidence="1">The sequence shown here is derived from an EMBL/GenBank/DDBJ whole genome shotgun (WGS) entry which is preliminary data.</text>
</comment>
<dbReference type="PANTHER" id="PTHR41259">
    <property type="entry name" value="DOUBLE-STRAND BREAK REPAIR RAD50 ATPASE, PUTATIVE-RELATED"/>
    <property type="match status" value="1"/>
</dbReference>
<keyword evidence="1" id="KW-0547">Nucleotide-binding</keyword>
<dbReference type="EMBL" id="JBIGIB010000005">
    <property type="protein sequence ID" value="MFG6468376.1"/>
    <property type="molecule type" value="Genomic_DNA"/>
</dbReference>
<sequence>MGVTDAGTFSSLSFGALEQLGLVSRFAYADLLRDAGRPTLLILDDAMVHSDTERLTHMKRVLFDAAQRHQVLFFTCHPDN</sequence>
<dbReference type="PANTHER" id="PTHR41259:SF1">
    <property type="entry name" value="DOUBLE-STRAND BREAK REPAIR RAD50 ATPASE, PUTATIVE-RELATED"/>
    <property type="match status" value="1"/>
</dbReference>
<proteinExistence type="predicted"/>
<dbReference type="RefSeq" id="WP_394386507.1">
    <property type="nucleotide sequence ID" value="NZ_JBIGIB010000005.1"/>
</dbReference>
<dbReference type="SUPFAM" id="SSF52540">
    <property type="entry name" value="P-loop containing nucleoside triphosphate hydrolases"/>
    <property type="match status" value="1"/>
</dbReference>
<protein>
    <submittedName>
        <fullName evidence="1">ATP-binding protein</fullName>
    </submittedName>
</protein>
<accession>A0ABW7H2D0</accession>
<gene>
    <name evidence="1" type="ORF">ACG01O_17265</name>
</gene>
<organism evidence="1 2">
    <name type="scientific">Pelomonas baiyunensis</name>
    <dbReference type="NCBI Taxonomy" id="3299026"/>
    <lineage>
        <taxon>Bacteria</taxon>
        <taxon>Pseudomonadati</taxon>
        <taxon>Pseudomonadota</taxon>
        <taxon>Betaproteobacteria</taxon>
        <taxon>Burkholderiales</taxon>
        <taxon>Sphaerotilaceae</taxon>
        <taxon>Roseateles</taxon>
    </lineage>
</organism>
<keyword evidence="1" id="KW-0067">ATP-binding</keyword>